<keyword evidence="1" id="KW-1133">Transmembrane helix</keyword>
<feature type="transmembrane region" description="Helical" evidence="1">
    <location>
        <begin position="43"/>
        <end position="63"/>
    </location>
</feature>
<keyword evidence="1" id="KW-0812">Transmembrane</keyword>
<dbReference type="AlphaFoldDB" id="A0A502CSZ3"/>
<keyword evidence="1" id="KW-0472">Membrane</keyword>
<feature type="transmembrane region" description="Helical" evidence="1">
    <location>
        <begin position="18"/>
        <end position="37"/>
    </location>
</feature>
<gene>
    <name evidence="2" type="ORF">EAH86_15400</name>
</gene>
<proteinExistence type="predicted"/>
<feature type="transmembrane region" description="Helical" evidence="1">
    <location>
        <begin position="90"/>
        <end position="112"/>
    </location>
</feature>
<dbReference type="Proteomes" id="UP000317722">
    <property type="component" value="Unassembled WGS sequence"/>
</dbReference>
<keyword evidence="3" id="KW-1185">Reference proteome</keyword>
<feature type="transmembrane region" description="Helical" evidence="1">
    <location>
        <begin position="124"/>
        <end position="143"/>
    </location>
</feature>
<accession>A0A502CSZ3</accession>
<protein>
    <submittedName>
        <fullName evidence="2">Uncharacterized protein</fullName>
    </submittedName>
</protein>
<reference evidence="2 3" key="1">
    <citation type="journal article" date="2019" name="Environ. Microbiol.">
        <title>Species interactions and distinct microbial communities in high Arctic permafrost affected cryosols are associated with the CH4 and CO2 gas fluxes.</title>
        <authorList>
            <person name="Altshuler I."/>
            <person name="Hamel J."/>
            <person name="Turney S."/>
            <person name="Magnuson E."/>
            <person name="Levesque R."/>
            <person name="Greer C."/>
            <person name="Whyte L.G."/>
        </authorList>
    </citation>
    <scope>NUCLEOTIDE SEQUENCE [LARGE SCALE GENOMIC DNA]</scope>
    <source>
        <strain evidence="2 3">S9.3A</strain>
    </source>
</reference>
<sequence length="265" mass="28387">MTVTTPSRGSWRAAHRRLLRSTAILVHVATMVAVAALNRSVAWWVLGVGVAVLVLVPVGLSLVERTRGTAAVRMVPDGHRMSIEFPARPLAAALGLAALVAGVPGLAALAAVAVHEARDGQPGYWPVAVVLVGVVATTIWQGARPGRGPRGWPAVRLTQEGVVLPTLMGGDVIAWTQEPRAVAWDGNIRVLTPSEAWRIRSSLRERAAQAVRFNPRIISAFTTGADVAVVAAAVNFYSATPERRIELTSIMALERIRRRDLPPPW</sequence>
<evidence type="ECO:0000313" key="2">
    <source>
        <dbReference type="EMBL" id="TPG14926.1"/>
    </source>
</evidence>
<evidence type="ECO:0000256" key="1">
    <source>
        <dbReference type="SAM" id="Phobius"/>
    </source>
</evidence>
<comment type="caution">
    <text evidence="2">The sequence shown here is derived from an EMBL/GenBank/DDBJ whole genome shotgun (WGS) entry which is preliminary data.</text>
</comment>
<organism evidence="2 3">
    <name type="scientific">Pedococcus bigeumensis</name>
    <dbReference type="NCBI Taxonomy" id="433644"/>
    <lineage>
        <taxon>Bacteria</taxon>
        <taxon>Bacillati</taxon>
        <taxon>Actinomycetota</taxon>
        <taxon>Actinomycetes</taxon>
        <taxon>Micrococcales</taxon>
        <taxon>Intrasporangiaceae</taxon>
        <taxon>Pedococcus</taxon>
    </lineage>
</organism>
<dbReference type="RefSeq" id="WP_140742278.1">
    <property type="nucleotide sequence ID" value="NZ_RCZM01000005.1"/>
</dbReference>
<evidence type="ECO:0000313" key="3">
    <source>
        <dbReference type="Proteomes" id="UP000317722"/>
    </source>
</evidence>
<name>A0A502CSZ3_9MICO</name>
<dbReference type="EMBL" id="RCZM01000005">
    <property type="protein sequence ID" value="TPG14926.1"/>
    <property type="molecule type" value="Genomic_DNA"/>
</dbReference>